<name>A0A327YXG4_9ACTN</name>
<evidence type="ECO:0008006" key="4">
    <source>
        <dbReference type="Google" id="ProtNLM"/>
    </source>
</evidence>
<dbReference type="InterPro" id="IPR045592">
    <property type="entry name" value="DUF6461"/>
</dbReference>
<gene>
    <name evidence="2" type="ORF">B0I29_1392</name>
</gene>
<dbReference type="InterPro" id="IPR029050">
    <property type="entry name" value="Immunoprotect_excell_Ig-like"/>
</dbReference>
<organism evidence="2 3">
    <name type="scientific">Actinoplanes lutulentus</name>
    <dbReference type="NCBI Taxonomy" id="1287878"/>
    <lineage>
        <taxon>Bacteria</taxon>
        <taxon>Bacillati</taxon>
        <taxon>Actinomycetota</taxon>
        <taxon>Actinomycetes</taxon>
        <taxon>Micromonosporales</taxon>
        <taxon>Micromonosporaceae</taxon>
        <taxon>Actinoplanes</taxon>
    </lineage>
</organism>
<dbReference type="Pfam" id="PF20062">
    <property type="entry name" value="DUF6461"/>
    <property type="match status" value="1"/>
</dbReference>
<dbReference type="AlphaFoldDB" id="A0A327YXG4"/>
<protein>
    <recommendedName>
        <fullName evidence="4">DUF4352 domain-containing protein</fullName>
    </recommendedName>
</protein>
<dbReference type="EMBL" id="QLMJ01000039">
    <property type="protein sequence ID" value="RAK24639.1"/>
    <property type="molecule type" value="Genomic_DNA"/>
</dbReference>
<dbReference type="RefSeq" id="WP_111655301.1">
    <property type="nucleotide sequence ID" value="NZ_JACHWI010000006.1"/>
</dbReference>
<dbReference type="Proteomes" id="UP000249341">
    <property type="component" value="Unassembled WGS sequence"/>
</dbReference>
<dbReference type="OrthoDB" id="4198010at2"/>
<keyword evidence="3" id="KW-1185">Reference proteome</keyword>
<evidence type="ECO:0000313" key="2">
    <source>
        <dbReference type="EMBL" id="RAK24639.1"/>
    </source>
</evidence>
<evidence type="ECO:0000256" key="1">
    <source>
        <dbReference type="ARBA" id="ARBA00022729"/>
    </source>
</evidence>
<proteinExistence type="predicted"/>
<keyword evidence="1" id="KW-0732">Signal</keyword>
<sequence>MLTAEDYAWFEETDLGLAVASCLTFVKDVSATEVVRRLGGAEVARMEGLARFERYESAVTTPPDAYDEDGTYAAGGKSTGREFAAVCDQAGGAFMLEIYGLLGITDGVLRRLSAGTSVAVLYNTETNDPRFIWAHDGEIRVAFDPYHAGWRDGSDPDALLAVMEQLGFNLSDEDLDPSDPRWVFDDQAPQRALALAHHLTGVPFTNDTLSQPTFLAVSVPATEALDLDEAVEVVPPLYFHDVAPTVEAVETMDLSRIGLSVAAIGEPITVQPFAPYGNDAELRYTIRSVQQAPNAGPDPEEADTVWLLLDVEVAGVSGQALAAPHDLAFVAADSSRYWPMGIGGKQQLETTVLQPGEKVSGPVLFQVPADVPAFGKIVIKAIDDNGDLPLGYWPMNGPPPHYEGPERYPW</sequence>
<accession>A0A327YXG4</accession>
<reference evidence="2 3" key="1">
    <citation type="submission" date="2018-06" db="EMBL/GenBank/DDBJ databases">
        <title>Genomic Encyclopedia of Type Strains, Phase III (KMG-III): the genomes of soil and plant-associated and newly described type strains.</title>
        <authorList>
            <person name="Whitman W."/>
        </authorList>
    </citation>
    <scope>NUCLEOTIDE SEQUENCE [LARGE SCALE GENOMIC DNA]</scope>
    <source>
        <strain evidence="2 3">CGMCC 4.7090</strain>
    </source>
</reference>
<evidence type="ECO:0000313" key="3">
    <source>
        <dbReference type="Proteomes" id="UP000249341"/>
    </source>
</evidence>
<comment type="caution">
    <text evidence="2">The sequence shown here is derived from an EMBL/GenBank/DDBJ whole genome shotgun (WGS) entry which is preliminary data.</text>
</comment>
<dbReference type="Gene3D" id="2.60.40.1240">
    <property type="match status" value="1"/>
</dbReference>